<evidence type="ECO:0000313" key="1">
    <source>
        <dbReference type="EMBL" id="KKL10343.1"/>
    </source>
</evidence>
<protein>
    <submittedName>
        <fullName evidence="1">Uncharacterized protein</fullName>
    </submittedName>
</protein>
<organism evidence="1">
    <name type="scientific">marine sediment metagenome</name>
    <dbReference type="NCBI Taxonomy" id="412755"/>
    <lineage>
        <taxon>unclassified sequences</taxon>
        <taxon>metagenomes</taxon>
        <taxon>ecological metagenomes</taxon>
    </lineage>
</organism>
<sequence length="171" mass="18552">HQKNPVEGIAIAVLGATGPCPDCGGTECVLCDCTGKVFALDPLGTIGVRVECSGCCDKGKIVIPQGGRVGVSTRYVKEVTCRVCDGRGWVPTNDAWKLLEAVLNAFDFVVKIETRLFDSRKGRQIYELIILDAYWESNEQSYFYGEGKTLGEAFFEALSKALVAQGYTLGE</sequence>
<comment type="caution">
    <text evidence="1">The sequence shown here is derived from an EMBL/GenBank/DDBJ whole genome shotgun (WGS) entry which is preliminary data.</text>
</comment>
<proteinExistence type="predicted"/>
<accession>A0A0F9DED9</accession>
<dbReference type="AlphaFoldDB" id="A0A0F9DED9"/>
<name>A0A0F9DED9_9ZZZZ</name>
<reference evidence="1" key="1">
    <citation type="journal article" date="2015" name="Nature">
        <title>Complex archaea that bridge the gap between prokaryotes and eukaryotes.</title>
        <authorList>
            <person name="Spang A."/>
            <person name="Saw J.H."/>
            <person name="Jorgensen S.L."/>
            <person name="Zaremba-Niedzwiedzka K."/>
            <person name="Martijn J."/>
            <person name="Lind A.E."/>
            <person name="van Eijk R."/>
            <person name="Schleper C."/>
            <person name="Guy L."/>
            <person name="Ettema T.J."/>
        </authorList>
    </citation>
    <scope>NUCLEOTIDE SEQUENCE</scope>
</reference>
<dbReference type="EMBL" id="LAZR01042097">
    <property type="protein sequence ID" value="KKL10343.1"/>
    <property type="molecule type" value="Genomic_DNA"/>
</dbReference>
<feature type="non-terminal residue" evidence="1">
    <location>
        <position position="1"/>
    </location>
</feature>
<gene>
    <name evidence="1" type="ORF">LCGC14_2556760</name>
</gene>